<feature type="compositionally biased region" description="Basic and acidic residues" evidence="1">
    <location>
        <begin position="13"/>
        <end position="31"/>
    </location>
</feature>
<gene>
    <name evidence="2" type="ORF">ASIM_LOCUS2669</name>
</gene>
<keyword evidence="3" id="KW-1185">Reference proteome</keyword>
<evidence type="ECO:0000313" key="3">
    <source>
        <dbReference type="Proteomes" id="UP000267096"/>
    </source>
</evidence>
<feature type="compositionally biased region" description="Basic residues" evidence="1">
    <location>
        <begin position="84"/>
        <end position="94"/>
    </location>
</feature>
<feature type="compositionally biased region" description="Basic residues" evidence="1">
    <location>
        <begin position="1"/>
        <end position="12"/>
    </location>
</feature>
<dbReference type="EMBL" id="UYRR01003685">
    <property type="protein sequence ID" value="VDK20370.1"/>
    <property type="molecule type" value="Genomic_DNA"/>
</dbReference>
<proteinExistence type="predicted"/>
<accession>A0A3P6NQ84</accession>
<dbReference type="AlphaFoldDB" id="A0A3P6NQ84"/>
<feature type="compositionally biased region" description="Polar residues" evidence="1">
    <location>
        <begin position="56"/>
        <end position="67"/>
    </location>
</feature>
<evidence type="ECO:0000256" key="1">
    <source>
        <dbReference type="SAM" id="MobiDB-lite"/>
    </source>
</evidence>
<organism evidence="2 3">
    <name type="scientific">Anisakis simplex</name>
    <name type="common">Herring worm</name>
    <dbReference type="NCBI Taxonomy" id="6269"/>
    <lineage>
        <taxon>Eukaryota</taxon>
        <taxon>Metazoa</taxon>
        <taxon>Ecdysozoa</taxon>
        <taxon>Nematoda</taxon>
        <taxon>Chromadorea</taxon>
        <taxon>Rhabditida</taxon>
        <taxon>Spirurina</taxon>
        <taxon>Ascaridomorpha</taxon>
        <taxon>Ascaridoidea</taxon>
        <taxon>Anisakidae</taxon>
        <taxon>Anisakis</taxon>
        <taxon>Anisakis simplex complex</taxon>
    </lineage>
</organism>
<dbReference type="Proteomes" id="UP000267096">
    <property type="component" value="Unassembled WGS sequence"/>
</dbReference>
<name>A0A3P6NQ84_ANISI</name>
<feature type="region of interest" description="Disordered" evidence="1">
    <location>
        <begin position="54"/>
        <end position="101"/>
    </location>
</feature>
<reference evidence="2 3" key="1">
    <citation type="submission" date="2018-11" db="EMBL/GenBank/DDBJ databases">
        <authorList>
            <consortium name="Pathogen Informatics"/>
        </authorList>
    </citation>
    <scope>NUCLEOTIDE SEQUENCE [LARGE SCALE GENOMIC DNA]</scope>
</reference>
<evidence type="ECO:0000313" key="2">
    <source>
        <dbReference type="EMBL" id="VDK20370.1"/>
    </source>
</evidence>
<feature type="region of interest" description="Disordered" evidence="1">
    <location>
        <begin position="1"/>
        <end position="37"/>
    </location>
</feature>
<sequence length="114" mass="12564">MEKFRKSRKSEKTKKAERSDTIRKQSSDTRTKAKNVVGDSELSTAVVEDMALSWHPNLTSSRAPPTISSAEGGGRGGAADRRSSSAHRRRRPRSAHYDPNAVNLAPERVSIFTV</sequence>
<protein>
    <submittedName>
        <fullName evidence="2">Uncharacterized protein</fullName>
    </submittedName>
</protein>